<feature type="transmembrane region" description="Helical" evidence="1">
    <location>
        <begin position="124"/>
        <end position="143"/>
    </location>
</feature>
<feature type="transmembrane region" description="Helical" evidence="1">
    <location>
        <begin position="56"/>
        <end position="77"/>
    </location>
</feature>
<feature type="transmembrane region" description="Helical" evidence="1">
    <location>
        <begin position="98"/>
        <end position="118"/>
    </location>
</feature>
<dbReference type="RefSeq" id="WP_187762186.1">
    <property type="nucleotide sequence ID" value="NZ_CP061038.1"/>
</dbReference>
<feature type="transmembrane region" description="Helical" evidence="1">
    <location>
        <begin position="323"/>
        <end position="345"/>
    </location>
</feature>
<accession>A0A7H0LJM4</accession>
<feature type="transmembrane region" description="Helical" evidence="1">
    <location>
        <begin position="205"/>
        <end position="224"/>
    </location>
</feature>
<feature type="transmembrane region" description="Helical" evidence="1">
    <location>
        <begin position="236"/>
        <end position="255"/>
    </location>
</feature>
<evidence type="ECO:0000313" key="2">
    <source>
        <dbReference type="EMBL" id="QNQ09877.1"/>
    </source>
</evidence>
<keyword evidence="3" id="KW-1185">Reference proteome</keyword>
<dbReference type="Gene3D" id="1.20.1300.10">
    <property type="entry name" value="Fumarate reductase/succinate dehydrogenase, transmembrane subunit"/>
    <property type="match status" value="1"/>
</dbReference>
<feature type="transmembrane region" description="Helical" evidence="1">
    <location>
        <begin position="18"/>
        <end position="36"/>
    </location>
</feature>
<feature type="transmembrane region" description="Helical" evidence="1">
    <location>
        <begin position="291"/>
        <end position="311"/>
    </location>
</feature>
<dbReference type="AlphaFoldDB" id="A0A7H0LJM4"/>
<proteinExistence type="predicted"/>
<evidence type="ECO:0000313" key="3">
    <source>
        <dbReference type="Proteomes" id="UP000516148"/>
    </source>
</evidence>
<dbReference type="KEGG" id="spap:H3Z74_01045"/>
<dbReference type="Proteomes" id="UP000516148">
    <property type="component" value="Chromosome"/>
</dbReference>
<organism evidence="2 3">
    <name type="scientific">Sphingomonas alpina</name>
    <dbReference type="NCBI Taxonomy" id="653931"/>
    <lineage>
        <taxon>Bacteria</taxon>
        <taxon>Pseudomonadati</taxon>
        <taxon>Pseudomonadota</taxon>
        <taxon>Alphaproteobacteria</taxon>
        <taxon>Sphingomonadales</taxon>
        <taxon>Sphingomonadaceae</taxon>
        <taxon>Sphingomonas</taxon>
    </lineage>
</organism>
<dbReference type="EMBL" id="CP061038">
    <property type="protein sequence ID" value="QNQ09877.1"/>
    <property type="molecule type" value="Genomic_DNA"/>
</dbReference>
<keyword evidence="1" id="KW-0472">Membrane</keyword>
<dbReference type="SUPFAM" id="SSF81343">
    <property type="entry name" value="Fumarate reductase respiratory complex transmembrane subunits"/>
    <property type="match status" value="1"/>
</dbReference>
<feature type="transmembrane region" description="Helical" evidence="1">
    <location>
        <begin position="155"/>
        <end position="177"/>
    </location>
</feature>
<sequence length="347" mass="37117">MTIATQETASPFAASRRTVAVIIAGILAYPFLLQFFRLAGRATGDAGMAWPSVVAWTGVVLFMALAFALPIMGFFLARASSELPLSEQALFQRRAAHLAFATPSLYVAAGGYAGLVKLSAQETLLWIGLWLAVAALLFWRTPARERAAATAGAPSWLPVVHGSVAAALVLIFLAGHLTNHLSALLGLEVQRAIMHTLRLWYRSSLVQPILVAGFLFMIGSGLLLARARTTTYTDRLGTLQTLTGIYLAAFLFSHLTSAFSARSRGIDTDWLWATSAPEGLLAGYVRLIPHYTLGVACLITHLGCGLRVILLHHGVARRTADRIAWSIAAGGALLASLIMAGMLGLRL</sequence>
<dbReference type="GO" id="GO:0016020">
    <property type="term" value="C:membrane"/>
    <property type="evidence" value="ECO:0007669"/>
    <property type="project" value="InterPro"/>
</dbReference>
<reference evidence="2 3" key="1">
    <citation type="submission" date="2020-09" db="EMBL/GenBank/DDBJ databases">
        <title>Sphingomonas sp., a new species isolated from pork steak.</title>
        <authorList>
            <person name="Heidler von Heilborn D."/>
        </authorList>
    </citation>
    <scope>NUCLEOTIDE SEQUENCE [LARGE SCALE GENOMIC DNA]</scope>
    <source>
        <strain evidence="3">S8-3T</strain>
    </source>
</reference>
<gene>
    <name evidence="2" type="ORF">H3Z74_01045</name>
</gene>
<keyword evidence="1" id="KW-1133">Transmembrane helix</keyword>
<name>A0A7H0LJM4_9SPHN</name>
<keyword evidence="1" id="KW-0812">Transmembrane</keyword>
<evidence type="ECO:0000256" key="1">
    <source>
        <dbReference type="SAM" id="Phobius"/>
    </source>
</evidence>
<protein>
    <submittedName>
        <fullName evidence="2">Uncharacterized protein</fullName>
    </submittedName>
</protein>
<dbReference type="InterPro" id="IPR034804">
    <property type="entry name" value="SQR/QFR_C/D"/>
</dbReference>